<dbReference type="InterPro" id="IPR059112">
    <property type="entry name" value="CysZ/EI24"/>
</dbReference>
<keyword evidence="10 11" id="KW-0198">Cysteine biosynthesis</keyword>
<keyword evidence="6 11" id="KW-0812">Transmembrane</keyword>
<protein>
    <recommendedName>
        <fullName evidence="11">Sulfate transporter CysZ</fullName>
    </recommendedName>
</protein>
<dbReference type="OrthoDB" id="5292355at2"/>
<evidence type="ECO:0000313" key="12">
    <source>
        <dbReference type="EMBL" id="TGD71544.1"/>
    </source>
</evidence>
<keyword evidence="5 11" id="KW-0028">Amino-acid biosynthesis</keyword>
<keyword evidence="9 11" id="KW-0472">Membrane</keyword>
<organism evidence="12 13">
    <name type="scientific">Mangrovimicrobium sediminis</name>
    <dbReference type="NCBI Taxonomy" id="2562682"/>
    <lineage>
        <taxon>Bacteria</taxon>
        <taxon>Pseudomonadati</taxon>
        <taxon>Pseudomonadota</taxon>
        <taxon>Gammaproteobacteria</taxon>
        <taxon>Cellvibrionales</taxon>
        <taxon>Halieaceae</taxon>
        <taxon>Mangrovimicrobium</taxon>
    </lineage>
</organism>
<feature type="transmembrane region" description="Helical" evidence="11">
    <location>
        <begin position="205"/>
        <end position="237"/>
    </location>
</feature>
<dbReference type="InterPro" id="IPR050480">
    <property type="entry name" value="CysZ-like"/>
</dbReference>
<dbReference type="HAMAP" id="MF_00468">
    <property type="entry name" value="CysZ"/>
    <property type="match status" value="1"/>
</dbReference>
<keyword evidence="3 11" id="KW-1003">Cell membrane</keyword>
<reference evidence="12 13" key="1">
    <citation type="submission" date="2019-04" db="EMBL/GenBank/DDBJ databases">
        <title>Taxonomy of novel Haliea sp. from mangrove soil of West Coast of India.</title>
        <authorList>
            <person name="Verma A."/>
            <person name="Kumar P."/>
            <person name="Krishnamurthi S."/>
        </authorList>
    </citation>
    <scope>NUCLEOTIDE SEQUENCE [LARGE SCALE GENOMIC DNA]</scope>
    <source>
        <strain evidence="12 13">SAOS-164</strain>
    </source>
</reference>
<sequence>MKGNLVGGVGYLVDGAKMLSHPRLRPFVLVPLVINILIFGSLLGFTLAWISDLMDRWLAGIPDWLDFVRWVLWPLVGLTLSLATGYAFTAVALLIASPFNGLLAEKAEELITGREVEALEGLGAALLMVPRGILRELRKLLYYLPMAVFVLVVSFVPVVNTVAPLLWFLLGAWMMSIQFVDFPMDNHQLPFAEVKEAVRSRRLSSMGFGGAVALCTGIPIVNFFVVPAAVVGATLLWCRELDPTRGAVSAPARR</sequence>
<proteinExistence type="inferred from homology"/>
<dbReference type="PANTHER" id="PTHR37468:SF1">
    <property type="entry name" value="SULFATE TRANSPORTER CYSZ"/>
    <property type="match status" value="1"/>
</dbReference>
<comment type="subcellular location">
    <subcellularLocation>
        <location evidence="11">Cell inner membrane</location>
        <topology evidence="11">Multi-pass membrane protein</topology>
    </subcellularLocation>
    <subcellularLocation>
        <location evidence="1">Membrane</location>
        <topology evidence="1">Multi-pass membrane protein</topology>
    </subcellularLocation>
</comment>
<dbReference type="PANTHER" id="PTHR37468">
    <property type="entry name" value="SULFATE TRANSPORTER CYSZ"/>
    <property type="match status" value="1"/>
</dbReference>
<keyword evidence="8 11" id="KW-0764">Sulfate transport</keyword>
<dbReference type="AlphaFoldDB" id="A0A4Z0LWD0"/>
<evidence type="ECO:0000256" key="5">
    <source>
        <dbReference type="ARBA" id="ARBA00022605"/>
    </source>
</evidence>
<comment type="similarity">
    <text evidence="11">Belongs to the CysZ family.</text>
</comment>
<evidence type="ECO:0000256" key="6">
    <source>
        <dbReference type="ARBA" id="ARBA00022692"/>
    </source>
</evidence>
<keyword evidence="7 11" id="KW-1133">Transmembrane helix</keyword>
<dbReference type="RefSeq" id="WP_135446060.1">
    <property type="nucleotide sequence ID" value="NZ_SRLE01000013.1"/>
</dbReference>
<evidence type="ECO:0000256" key="2">
    <source>
        <dbReference type="ARBA" id="ARBA00022448"/>
    </source>
</evidence>
<accession>A0A4Z0LWD0</accession>
<dbReference type="Proteomes" id="UP000298050">
    <property type="component" value="Unassembled WGS sequence"/>
</dbReference>
<evidence type="ECO:0000256" key="4">
    <source>
        <dbReference type="ARBA" id="ARBA00022519"/>
    </source>
</evidence>
<keyword evidence="13" id="KW-1185">Reference proteome</keyword>
<evidence type="ECO:0000256" key="7">
    <source>
        <dbReference type="ARBA" id="ARBA00022989"/>
    </source>
</evidence>
<dbReference type="NCBIfam" id="NF003433">
    <property type="entry name" value="PRK04949.1"/>
    <property type="match status" value="1"/>
</dbReference>
<dbReference type="EMBL" id="SRLE01000013">
    <property type="protein sequence ID" value="TGD71544.1"/>
    <property type="molecule type" value="Genomic_DNA"/>
</dbReference>
<dbReference type="GO" id="GO:0009675">
    <property type="term" value="F:high-affinity sulfate:proton symporter activity"/>
    <property type="evidence" value="ECO:0007669"/>
    <property type="project" value="TreeGrafter"/>
</dbReference>
<keyword evidence="2 11" id="KW-0813">Transport</keyword>
<comment type="function">
    <text evidence="11">High affinity, high specificity proton-dependent sulfate transporter, which mediates sulfate uptake. Provides the sulfur source for the cysteine synthesis pathway.</text>
</comment>
<dbReference type="GO" id="GO:0019344">
    <property type="term" value="P:cysteine biosynthetic process"/>
    <property type="evidence" value="ECO:0007669"/>
    <property type="project" value="UniProtKB-UniRule"/>
</dbReference>
<dbReference type="GO" id="GO:0005886">
    <property type="term" value="C:plasma membrane"/>
    <property type="evidence" value="ECO:0007669"/>
    <property type="project" value="UniProtKB-SubCell"/>
</dbReference>
<comment type="caution">
    <text evidence="12">The sequence shown here is derived from an EMBL/GenBank/DDBJ whole genome shotgun (WGS) entry which is preliminary data.</text>
</comment>
<dbReference type="InterPro" id="IPR022985">
    <property type="entry name" value="Sulfate_CysZ"/>
</dbReference>
<gene>
    <name evidence="11 12" type="primary">cysZ</name>
    <name evidence="12" type="ORF">E4634_18020</name>
</gene>
<feature type="transmembrane region" description="Helical" evidence="11">
    <location>
        <begin position="27"/>
        <end position="50"/>
    </location>
</feature>
<dbReference type="GO" id="GO:0000103">
    <property type="term" value="P:sulfate assimilation"/>
    <property type="evidence" value="ECO:0007669"/>
    <property type="project" value="InterPro"/>
</dbReference>
<feature type="transmembrane region" description="Helical" evidence="11">
    <location>
        <begin position="70"/>
        <end position="96"/>
    </location>
</feature>
<evidence type="ECO:0000256" key="11">
    <source>
        <dbReference type="HAMAP-Rule" id="MF_00468"/>
    </source>
</evidence>
<evidence type="ECO:0000256" key="10">
    <source>
        <dbReference type="ARBA" id="ARBA00023192"/>
    </source>
</evidence>
<evidence type="ECO:0000256" key="8">
    <source>
        <dbReference type="ARBA" id="ARBA00023032"/>
    </source>
</evidence>
<evidence type="ECO:0000313" key="13">
    <source>
        <dbReference type="Proteomes" id="UP000298050"/>
    </source>
</evidence>
<keyword evidence="4 11" id="KW-0997">Cell inner membrane</keyword>
<name>A0A4Z0LWD0_9GAMM</name>
<evidence type="ECO:0000256" key="3">
    <source>
        <dbReference type="ARBA" id="ARBA00022475"/>
    </source>
</evidence>
<evidence type="ECO:0000256" key="1">
    <source>
        <dbReference type="ARBA" id="ARBA00004141"/>
    </source>
</evidence>
<evidence type="ECO:0000256" key="9">
    <source>
        <dbReference type="ARBA" id="ARBA00023136"/>
    </source>
</evidence>
<feature type="transmembrane region" description="Helical" evidence="11">
    <location>
        <begin position="140"/>
        <end position="159"/>
    </location>
</feature>
<dbReference type="Pfam" id="PF07264">
    <property type="entry name" value="EI24"/>
    <property type="match status" value="1"/>
</dbReference>